<name>A0A484ARZ7_DRONA</name>
<comment type="caution">
    <text evidence="1">The sequence shown here is derived from an EMBL/GenBank/DDBJ whole genome shotgun (WGS) entry which is preliminary data.</text>
</comment>
<gene>
    <name evidence="1" type="ORF">AWZ03_015243</name>
</gene>
<reference evidence="1 2" key="1">
    <citation type="journal article" date="2019" name="J. Hered.">
        <title>An Improved Genome Assembly for Drosophila navojoa, the Basal Species in the mojavensis Cluster.</title>
        <authorList>
            <person name="Vanderlinde T."/>
            <person name="Dupim E.G."/>
            <person name="Nazario-Yepiz N.O."/>
            <person name="Carvalho A.B."/>
        </authorList>
    </citation>
    <scope>NUCLEOTIDE SEQUENCE [LARGE SCALE GENOMIC DNA]</scope>
    <source>
        <strain evidence="1">Navoj_Jal97</strain>
        <tissue evidence="1">Whole organism</tissue>
    </source>
</reference>
<accession>A0A484ARZ7</accession>
<feature type="non-terminal residue" evidence="1">
    <location>
        <position position="18"/>
    </location>
</feature>
<keyword evidence="2" id="KW-1185">Reference proteome</keyword>
<dbReference type="AlphaFoldDB" id="A0A484ARZ7"/>
<evidence type="ECO:0000313" key="1">
    <source>
        <dbReference type="EMBL" id="TDG38335.1"/>
    </source>
</evidence>
<dbReference type="EMBL" id="LSRL02004882">
    <property type="protein sequence ID" value="TDG38335.1"/>
    <property type="molecule type" value="Genomic_DNA"/>
</dbReference>
<evidence type="ECO:0000313" key="2">
    <source>
        <dbReference type="Proteomes" id="UP000295192"/>
    </source>
</evidence>
<organism evidence="1 2">
    <name type="scientific">Drosophila navojoa</name>
    <name type="common">Fruit fly</name>
    <dbReference type="NCBI Taxonomy" id="7232"/>
    <lineage>
        <taxon>Eukaryota</taxon>
        <taxon>Metazoa</taxon>
        <taxon>Ecdysozoa</taxon>
        <taxon>Arthropoda</taxon>
        <taxon>Hexapoda</taxon>
        <taxon>Insecta</taxon>
        <taxon>Pterygota</taxon>
        <taxon>Neoptera</taxon>
        <taxon>Endopterygota</taxon>
        <taxon>Diptera</taxon>
        <taxon>Brachycera</taxon>
        <taxon>Muscomorpha</taxon>
        <taxon>Ephydroidea</taxon>
        <taxon>Drosophilidae</taxon>
        <taxon>Drosophila</taxon>
    </lineage>
</organism>
<sequence>MQATYLETGRPHISYLQR</sequence>
<protein>
    <submittedName>
        <fullName evidence="1">Uncharacterized protein</fullName>
    </submittedName>
</protein>
<dbReference type="Proteomes" id="UP000295192">
    <property type="component" value="Unassembled WGS sequence"/>
</dbReference>
<proteinExistence type="predicted"/>